<dbReference type="InterPro" id="IPR036116">
    <property type="entry name" value="FN3_sf"/>
</dbReference>
<feature type="region of interest" description="Disordered" evidence="2">
    <location>
        <begin position="73"/>
        <end position="103"/>
    </location>
</feature>
<keyword evidence="5" id="KW-1185">Reference proteome</keyword>
<comment type="caution">
    <text evidence="4">The sequence shown here is derived from an EMBL/GenBank/DDBJ whole genome shotgun (WGS) entry which is preliminary data.</text>
</comment>
<dbReference type="Proteomes" id="UP000789595">
    <property type="component" value="Unassembled WGS sequence"/>
</dbReference>
<dbReference type="Gene3D" id="2.60.40.10">
    <property type="entry name" value="Immunoglobulins"/>
    <property type="match status" value="3"/>
</dbReference>
<evidence type="ECO:0000313" key="5">
    <source>
        <dbReference type="Proteomes" id="UP000789595"/>
    </source>
</evidence>
<feature type="region of interest" description="Disordered" evidence="2">
    <location>
        <begin position="1"/>
        <end position="25"/>
    </location>
</feature>
<feature type="compositionally biased region" description="Basic and acidic residues" evidence="2">
    <location>
        <begin position="11"/>
        <end position="20"/>
    </location>
</feature>
<feature type="domain" description="Fibronectin type-III" evidence="3">
    <location>
        <begin position="1381"/>
        <end position="1505"/>
    </location>
</feature>
<name>A0A8J2SIY8_9STRA</name>
<dbReference type="InterPro" id="IPR013783">
    <property type="entry name" value="Ig-like_fold"/>
</dbReference>
<dbReference type="InterPro" id="IPR003961">
    <property type="entry name" value="FN3_dom"/>
</dbReference>
<dbReference type="PROSITE" id="PS50853">
    <property type="entry name" value="FN3"/>
    <property type="match status" value="2"/>
</dbReference>
<sequence length="1653" mass="179112">MANHKQPATSRWDEKKEHLSAKTRNGFEQWVKRKDTFERGCRLLDALDVSRWDDPAKFRDVIVALAAVDQSLRTEAGPGESEEEVTHGGDRPRQTCAPPPLDGVRGTRRSVFEVFRRRATRDVTFTDVTLTAANERSLSDALTQQLVRDEAGRLVMPTLRYAWPAQQHSGTVAPAVGHLTADQRAQNAIFLRYCRTMWREAQREARTRLGRALADAGAVDRNRAAAAGLRALGIGQLAAWVETDSEIQRVAARDAMREREEKARVTHARFVKRKDRTRLRVPVTEAAQPAPPIPRLDLSRGENGPTRPRVERVSSTALDLARGQGLVWVHALGRGAPGRDGDLERSRRQLLARGHVLRANFDATRDATDEDFDADRFEEIHEKYTAARRRAARARRIDARREFERWNAARRGRARALDCLRALQPPAHMAAEAGAAAALRYWRRIGGLLKAVDGGLLGDWVEWSQLGGNDSAAGVTRASDVFEWAQPLKAPASPANATAVWCALAPRGCDVSRHPSCGGVSALRASLVKVLGSSCDLASAFERLRKRLAASGGEVPPTVTARDLRRCCHEGGLALSREEARQLIDCVDAYSGYGTAPFDEISALLATPVRPGGVRRALRRLTHFEATCPETGMPNAFRVTASPARVRAGPCEVDVTLANGEVRRRWKNPERTARIELLCRIGMVSKSLAHHDIETLCPLPHDLRCALPHDLASELPDSCSISAAALSGASEPRSDLAAYSAWFSASDVPPASSQAEAFGVWGAPRRAALDALLAVSDNARKEARLRLALARGTPPAAPDLWAAGPDELRAEGAPSDALLSRLVLRWRPGVNNGDGDETTVVGPVSFFSLEFSGALGSRAQRENAFSEIARDPPTARDDSFSFQHVVSGLTPDTTYVFRLRAFNGVGPGPYVWRRFSTPPARPIAPVPVRVGARAVVLRWTVPDMVARRAVELRRSFDEVSAGSLHASRVEWLRVVAAHYAPLLSFLQGVTTTRGAATHLSGSGSAGHSGPARQSLLDILESSDHDIIDWAWLCDCLGTATCRDGEETTQFLADALTCAGGHATAGAAADAAVARHVQRLASPTTYVLERCLSELHGEWEEVLRTRFGEATINGLDAGAAHQFRVRAVNAAGAASPSGRATVINTLLNSPPPPRLARAHVRATTNRHPRASAPPYGDVVGVGGFERRFAVSSTTVKLVWLGATDKLTGGHGLNGRGGGPSDRILAEWTGAAGEDEGAVSLTAVLARYSHGREDATFDGKVLPDVLTRLGAHRTHDAEDTALRAAWDELRDAARDVVRTAHFAAWWNADVVTHILQRDQGVPAGRSAGGPSLGTVTTYRGSGRGTEVHGLEPNTRYKFTLRLVSPRSHSRLSPPLEVWTAPAPPSSPIIVRDETKAIVLNWRAGPGGATKYVLESRLVNSRDDGTAAQAPTPTVRHLAAPVRAHVRHRTNATAASYDWKVSYEGHETTVRVCGLQPRSTYRFRVRALNDAGHGGPPSALTQASTASEPQMLVPRRAAEQFSVRAAGDIVVGDTILFTERLLVDRGGNGALLGEPARGAARPLASNANRGNCRSRNATGPQHVGDRTVAAHVVAEAHYTKKGVRELRLEIVWCTVSSHDAAPYVLRPGDVTQRDAAHVIQFQAFRQPWVDEHKRLP</sequence>
<dbReference type="OrthoDB" id="191686at2759"/>
<dbReference type="CDD" id="cd00063">
    <property type="entry name" value="FN3"/>
    <property type="match status" value="4"/>
</dbReference>
<protein>
    <recommendedName>
        <fullName evidence="3">Fibronectin type-III domain-containing protein</fullName>
    </recommendedName>
</protein>
<proteinExistence type="predicted"/>
<organism evidence="4 5">
    <name type="scientific">Pelagomonas calceolata</name>
    <dbReference type="NCBI Taxonomy" id="35677"/>
    <lineage>
        <taxon>Eukaryota</taxon>
        <taxon>Sar</taxon>
        <taxon>Stramenopiles</taxon>
        <taxon>Ochrophyta</taxon>
        <taxon>Pelagophyceae</taxon>
        <taxon>Pelagomonadales</taxon>
        <taxon>Pelagomonadaceae</taxon>
        <taxon>Pelagomonas</taxon>
    </lineage>
</organism>
<dbReference type="PANTHER" id="PTHR13817:SF151">
    <property type="entry name" value="TITIN"/>
    <property type="match status" value="1"/>
</dbReference>
<feature type="region of interest" description="Disordered" evidence="2">
    <location>
        <begin position="285"/>
        <end position="314"/>
    </location>
</feature>
<dbReference type="SMART" id="SM00060">
    <property type="entry name" value="FN3"/>
    <property type="match status" value="4"/>
</dbReference>
<dbReference type="PANTHER" id="PTHR13817">
    <property type="entry name" value="TITIN"/>
    <property type="match status" value="1"/>
</dbReference>
<feature type="domain" description="Fibronectin type-III" evidence="3">
    <location>
        <begin position="804"/>
        <end position="920"/>
    </location>
</feature>
<gene>
    <name evidence="4" type="ORF">PECAL_2P19240</name>
</gene>
<keyword evidence="1" id="KW-0677">Repeat</keyword>
<evidence type="ECO:0000259" key="3">
    <source>
        <dbReference type="PROSITE" id="PS50853"/>
    </source>
</evidence>
<dbReference type="Pfam" id="PF00041">
    <property type="entry name" value="fn3"/>
    <property type="match status" value="1"/>
</dbReference>
<dbReference type="SUPFAM" id="SSF49265">
    <property type="entry name" value="Fibronectin type III"/>
    <property type="match status" value="3"/>
</dbReference>
<evidence type="ECO:0000256" key="1">
    <source>
        <dbReference type="ARBA" id="ARBA00022737"/>
    </source>
</evidence>
<reference evidence="4" key="1">
    <citation type="submission" date="2021-11" db="EMBL/GenBank/DDBJ databases">
        <authorList>
            <consortium name="Genoscope - CEA"/>
            <person name="William W."/>
        </authorList>
    </citation>
    <scope>NUCLEOTIDE SEQUENCE</scope>
</reference>
<evidence type="ECO:0000256" key="2">
    <source>
        <dbReference type="SAM" id="MobiDB-lite"/>
    </source>
</evidence>
<evidence type="ECO:0000313" key="4">
    <source>
        <dbReference type="EMBL" id="CAH0368834.1"/>
    </source>
</evidence>
<dbReference type="EMBL" id="CAKKNE010000002">
    <property type="protein sequence ID" value="CAH0368834.1"/>
    <property type="molecule type" value="Genomic_DNA"/>
</dbReference>
<dbReference type="InterPro" id="IPR050964">
    <property type="entry name" value="Striated_Muscle_Regulatory"/>
</dbReference>
<accession>A0A8J2SIY8</accession>
<feature type="compositionally biased region" description="Basic and acidic residues" evidence="2">
    <location>
        <begin position="84"/>
        <end position="93"/>
    </location>
</feature>